<proteinExistence type="predicted"/>
<gene>
    <name evidence="1" type="ORF">N4T19_05530</name>
</gene>
<protein>
    <submittedName>
        <fullName evidence="1">Uncharacterized protein</fullName>
    </submittedName>
</protein>
<evidence type="ECO:0000313" key="1">
    <source>
        <dbReference type="EMBL" id="UXC19579.1"/>
    </source>
</evidence>
<dbReference type="RefSeq" id="WP_260719643.1">
    <property type="nucleotide sequence ID" value="NZ_CP104377.1"/>
</dbReference>
<dbReference type="EMBL" id="CP104377">
    <property type="protein sequence ID" value="UXC19579.1"/>
    <property type="molecule type" value="Genomic_DNA"/>
</dbReference>
<name>A0ABY6A0U0_9BURK</name>
<evidence type="ECO:0000313" key="2">
    <source>
        <dbReference type="Proteomes" id="UP001058290"/>
    </source>
</evidence>
<keyword evidence="2" id="KW-1185">Reference proteome</keyword>
<reference evidence="1" key="1">
    <citation type="submission" date="2022-09" db="EMBL/GenBank/DDBJ databases">
        <title>Bacterial diversity in gut of crayfish and pufferfish.</title>
        <authorList>
            <person name="Huang Y."/>
        </authorList>
    </citation>
    <scope>NUCLEOTIDE SEQUENCE</scope>
    <source>
        <strain evidence="1">PR12</strain>
    </source>
</reference>
<sequence length="154" mass="16638">MAGALPAGSAMGAPGLAAKRPDLPQLHSLDQALPAAWQNSLQMQPFAGLPILNECVWLHQPSASLVVTDVLQYYPQDFSLSARLFNSLNGTRSRLAMPRALRFAIRDRTAASAAAARICAWPVQRLVLAHDALITEDAQQQLNQALAFLLSDKP</sequence>
<accession>A0ABY6A0U0</accession>
<organism evidence="1 2">
    <name type="scientific">Comamonas squillarum</name>
    <dbReference type="NCBI Taxonomy" id="2977320"/>
    <lineage>
        <taxon>Bacteria</taxon>
        <taxon>Pseudomonadati</taxon>
        <taxon>Pseudomonadota</taxon>
        <taxon>Betaproteobacteria</taxon>
        <taxon>Burkholderiales</taxon>
        <taxon>Comamonadaceae</taxon>
        <taxon>Comamonas</taxon>
    </lineage>
</organism>
<dbReference type="Proteomes" id="UP001058290">
    <property type="component" value="Chromosome"/>
</dbReference>